<organism evidence="7 8">
    <name type="scientific">Planobispora rosea</name>
    <dbReference type="NCBI Taxonomy" id="35762"/>
    <lineage>
        <taxon>Bacteria</taxon>
        <taxon>Bacillati</taxon>
        <taxon>Actinomycetota</taxon>
        <taxon>Actinomycetes</taxon>
        <taxon>Streptosporangiales</taxon>
        <taxon>Streptosporangiaceae</taxon>
        <taxon>Planobispora</taxon>
    </lineage>
</organism>
<evidence type="ECO:0000256" key="5">
    <source>
        <dbReference type="SAM" id="Phobius"/>
    </source>
</evidence>
<protein>
    <recommendedName>
        <fullName evidence="6">O-antigen ligase-related domain-containing protein</fullName>
    </recommendedName>
</protein>
<proteinExistence type="predicted"/>
<feature type="transmembrane region" description="Helical" evidence="5">
    <location>
        <begin position="360"/>
        <end position="377"/>
    </location>
</feature>
<accession>A0A8J3RZE4</accession>
<keyword evidence="3 5" id="KW-1133">Transmembrane helix</keyword>
<evidence type="ECO:0000256" key="4">
    <source>
        <dbReference type="ARBA" id="ARBA00023136"/>
    </source>
</evidence>
<evidence type="ECO:0000256" key="2">
    <source>
        <dbReference type="ARBA" id="ARBA00022692"/>
    </source>
</evidence>
<feature type="transmembrane region" description="Helical" evidence="5">
    <location>
        <begin position="196"/>
        <end position="212"/>
    </location>
</feature>
<evidence type="ECO:0000313" key="7">
    <source>
        <dbReference type="EMBL" id="GIH84158.1"/>
    </source>
</evidence>
<feature type="transmembrane region" description="Helical" evidence="5">
    <location>
        <begin position="131"/>
        <end position="150"/>
    </location>
</feature>
<feature type="transmembrane region" description="Helical" evidence="5">
    <location>
        <begin position="324"/>
        <end position="348"/>
    </location>
</feature>
<feature type="transmembrane region" description="Helical" evidence="5">
    <location>
        <begin position="12"/>
        <end position="30"/>
    </location>
</feature>
<keyword evidence="2 5" id="KW-0812">Transmembrane</keyword>
<dbReference type="PANTHER" id="PTHR37422:SF23">
    <property type="entry name" value="TEICHURONIC ACID BIOSYNTHESIS PROTEIN TUAE"/>
    <property type="match status" value="1"/>
</dbReference>
<dbReference type="InterPro" id="IPR007016">
    <property type="entry name" value="O-antigen_ligase-rel_domated"/>
</dbReference>
<reference evidence="7" key="1">
    <citation type="submission" date="2021-01" db="EMBL/GenBank/DDBJ databases">
        <title>Whole genome shotgun sequence of Planobispora rosea NBRC 15558.</title>
        <authorList>
            <person name="Komaki H."/>
            <person name="Tamura T."/>
        </authorList>
    </citation>
    <scope>NUCLEOTIDE SEQUENCE</scope>
    <source>
        <strain evidence="7">NBRC 15558</strain>
    </source>
</reference>
<dbReference type="GO" id="GO:0016020">
    <property type="term" value="C:membrane"/>
    <property type="evidence" value="ECO:0007669"/>
    <property type="project" value="UniProtKB-SubCell"/>
</dbReference>
<name>A0A8J3RZE4_PLARO</name>
<feature type="transmembrane region" description="Helical" evidence="5">
    <location>
        <begin position="74"/>
        <end position="94"/>
    </location>
</feature>
<evidence type="ECO:0000313" key="8">
    <source>
        <dbReference type="Proteomes" id="UP000655044"/>
    </source>
</evidence>
<gene>
    <name evidence="7" type="ORF">Pro02_25660</name>
</gene>
<dbReference type="Pfam" id="PF04932">
    <property type="entry name" value="Wzy_C"/>
    <property type="match status" value="1"/>
</dbReference>
<comment type="subcellular location">
    <subcellularLocation>
        <location evidence="1">Membrane</location>
        <topology evidence="1">Multi-pass membrane protein</topology>
    </subcellularLocation>
</comment>
<dbReference type="PANTHER" id="PTHR37422">
    <property type="entry name" value="TEICHURONIC ACID BIOSYNTHESIS PROTEIN TUAE"/>
    <property type="match status" value="1"/>
</dbReference>
<evidence type="ECO:0000256" key="3">
    <source>
        <dbReference type="ARBA" id="ARBA00022989"/>
    </source>
</evidence>
<feature type="transmembrane region" description="Helical" evidence="5">
    <location>
        <begin position="242"/>
        <end position="262"/>
    </location>
</feature>
<keyword evidence="8" id="KW-1185">Reference proteome</keyword>
<feature type="transmembrane region" description="Helical" evidence="5">
    <location>
        <begin position="383"/>
        <end position="402"/>
    </location>
</feature>
<feature type="domain" description="O-antigen ligase-related" evidence="6">
    <location>
        <begin position="202"/>
        <end position="337"/>
    </location>
</feature>
<dbReference type="Proteomes" id="UP000655044">
    <property type="component" value="Unassembled WGS sequence"/>
</dbReference>
<dbReference type="EMBL" id="BOOI01000021">
    <property type="protein sequence ID" value="GIH84158.1"/>
    <property type="molecule type" value="Genomic_DNA"/>
</dbReference>
<evidence type="ECO:0000259" key="6">
    <source>
        <dbReference type="Pfam" id="PF04932"/>
    </source>
</evidence>
<keyword evidence="4 5" id="KW-0472">Membrane</keyword>
<dbReference type="AlphaFoldDB" id="A0A8J3RZE4"/>
<feature type="transmembrane region" description="Helical" evidence="5">
    <location>
        <begin position="162"/>
        <end position="184"/>
    </location>
</feature>
<sequence length="426" mass="46017">MNRARHRRARAAWWPTLIPIGLILASEYKFRSRGIGEAIGGGIDATIAIEIGSYGLAVLYLYRRFGIRPPRRVPSPVLLLAWLFVFYMAMSVLWTPFPQFAAVRAAQLLVTAAVCQVLATRAEREDLYRMAHVFIGVVVVSVGIGVALPLPRTPNTQDRFNWLYVHPVTAGIFLGIALLLALSFVLPGGLPRRWRLPVYLVVIVVLGTALVATGTRGAAAGCLAGVAMFLLTARGARGRAEFLLMAIPGAVVAVLAFGDWLIDFATRGESVQRLETLNSRTDLWSFAFDAVSEKPIFGNGMSAARGLFLESIGLGGGHNVFVNILVEGGIVGTALFCLLCFVTMTIQLALTRVRAIRTDAALLLGLMTFLLVDGLTADMMAGAANVASIWLFLIVAWTSVIFRKPVGPEVRHGDDRTPVATVSEIS</sequence>
<comment type="caution">
    <text evidence="7">The sequence shown here is derived from an EMBL/GenBank/DDBJ whole genome shotgun (WGS) entry which is preliminary data.</text>
</comment>
<dbReference type="InterPro" id="IPR051533">
    <property type="entry name" value="WaaL-like"/>
</dbReference>
<evidence type="ECO:0000256" key="1">
    <source>
        <dbReference type="ARBA" id="ARBA00004141"/>
    </source>
</evidence>
<feature type="transmembrane region" description="Helical" evidence="5">
    <location>
        <begin position="42"/>
        <end position="62"/>
    </location>
</feature>